<sequence>MSSTTKSLLSQVVKVTVRKSGGNKGKKKTPPQTPQPPRETSPRVKAPQKKADKPPKKKTPRKKTSPPESDEEEALKARGKRGRGRSTVADGDRPASKKRRTSDDDSDVQDIDEEMSNPAYLDSLVKLDARASEESRRKNRYSKLYQASRIIGRYTFQVDPSHCLAFAVVTYGTEQDDRPWGNTRGAHEDDCFELCYKAYDNFLPGIDDAIPVLKANPELIMKLGRYIEKVTGKTRSDDIVCLKPRIIQILGIPDPTYMLVEKSNRGFRHPT</sequence>
<feature type="compositionally biased region" description="Acidic residues" evidence="1">
    <location>
        <begin position="104"/>
        <end position="115"/>
    </location>
</feature>
<proteinExistence type="predicted"/>
<feature type="compositionally biased region" description="Polar residues" evidence="1">
    <location>
        <begin position="1"/>
        <end position="10"/>
    </location>
</feature>
<organism evidence="2 3">
    <name type="scientific">Lentinus brumalis</name>
    <dbReference type="NCBI Taxonomy" id="2498619"/>
    <lineage>
        <taxon>Eukaryota</taxon>
        <taxon>Fungi</taxon>
        <taxon>Dikarya</taxon>
        <taxon>Basidiomycota</taxon>
        <taxon>Agaricomycotina</taxon>
        <taxon>Agaricomycetes</taxon>
        <taxon>Polyporales</taxon>
        <taxon>Polyporaceae</taxon>
        <taxon>Lentinus</taxon>
    </lineage>
</organism>
<evidence type="ECO:0000313" key="2">
    <source>
        <dbReference type="EMBL" id="RDX49214.1"/>
    </source>
</evidence>
<protein>
    <submittedName>
        <fullName evidence="2">Uncharacterized protein</fullName>
    </submittedName>
</protein>
<feature type="region of interest" description="Disordered" evidence="1">
    <location>
        <begin position="1"/>
        <end position="119"/>
    </location>
</feature>
<evidence type="ECO:0000256" key="1">
    <source>
        <dbReference type="SAM" id="MobiDB-lite"/>
    </source>
</evidence>
<dbReference type="Proteomes" id="UP000256964">
    <property type="component" value="Unassembled WGS sequence"/>
</dbReference>
<gene>
    <name evidence="2" type="ORF">OH76DRAFT_1483186</name>
</gene>
<dbReference type="AlphaFoldDB" id="A0A371D9K6"/>
<accession>A0A371D9K6</accession>
<reference evidence="2 3" key="1">
    <citation type="journal article" date="2018" name="Biotechnol. Biofuels">
        <title>Integrative visual omics of the white-rot fungus Polyporus brumalis exposes the biotechnological potential of its oxidative enzymes for delignifying raw plant biomass.</title>
        <authorList>
            <person name="Miyauchi S."/>
            <person name="Rancon A."/>
            <person name="Drula E."/>
            <person name="Hage H."/>
            <person name="Chaduli D."/>
            <person name="Favel A."/>
            <person name="Grisel S."/>
            <person name="Henrissat B."/>
            <person name="Herpoel-Gimbert I."/>
            <person name="Ruiz-Duenas F.J."/>
            <person name="Chevret D."/>
            <person name="Hainaut M."/>
            <person name="Lin J."/>
            <person name="Wang M."/>
            <person name="Pangilinan J."/>
            <person name="Lipzen A."/>
            <person name="Lesage-Meessen L."/>
            <person name="Navarro D."/>
            <person name="Riley R."/>
            <person name="Grigoriev I.V."/>
            <person name="Zhou S."/>
            <person name="Raouche S."/>
            <person name="Rosso M.N."/>
        </authorList>
    </citation>
    <scope>NUCLEOTIDE SEQUENCE [LARGE SCALE GENOMIC DNA]</scope>
    <source>
        <strain evidence="2 3">BRFM 1820</strain>
    </source>
</reference>
<evidence type="ECO:0000313" key="3">
    <source>
        <dbReference type="Proteomes" id="UP000256964"/>
    </source>
</evidence>
<dbReference type="OrthoDB" id="2757268at2759"/>
<dbReference type="EMBL" id="KZ857406">
    <property type="protein sequence ID" value="RDX49214.1"/>
    <property type="molecule type" value="Genomic_DNA"/>
</dbReference>
<name>A0A371D9K6_9APHY</name>
<keyword evidence="3" id="KW-1185">Reference proteome</keyword>
<feature type="compositionally biased region" description="Basic residues" evidence="1">
    <location>
        <begin position="55"/>
        <end position="64"/>
    </location>
</feature>